<evidence type="ECO:0000313" key="1">
    <source>
        <dbReference type="EMBL" id="PSV09617.1"/>
    </source>
</evidence>
<proteinExistence type="predicted"/>
<dbReference type="AlphaFoldDB" id="A0A2T3KT02"/>
<comment type="caution">
    <text evidence="1">The sequence shown here is derived from an EMBL/GenBank/DDBJ whole genome shotgun (WGS) entry which is preliminary data.</text>
</comment>
<dbReference type="RefSeq" id="WP_107185516.1">
    <property type="nucleotide sequence ID" value="NZ_PYNS01000017.1"/>
</dbReference>
<organism evidence="1 2">
    <name type="scientific">Photobacterium leiognathi subsp. mandapamensis</name>
    <name type="common">Photobacterium mandapamensis</name>
    <dbReference type="NCBI Taxonomy" id="48408"/>
    <lineage>
        <taxon>Bacteria</taxon>
        <taxon>Pseudomonadati</taxon>
        <taxon>Pseudomonadota</taxon>
        <taxon>Gammaproteobacteria</taxon>
        <taxon>Vibrionales</taxon>
        <taxon>Vibrionaceae</taxon>
        <taxon>Photobacterium</taxon>
    </lineage>
</organism>
<accession>A0A2T3KT02</accession>
<evidence type="ECO:0000313" key="2">
    <source>
        <dbReference type="Proteomes" id="UP000240530"/>
    </source>
</evidence>
<dbReference type="Proteomes" id="UP000240530">
    <property type="component" value="Unassembled WGS sequence"/>
</dbReference>
<dbReference type="EMBL" id="PYNS01000017">
    <property type="protein sequence ID" value="PSV09617.1"/>
    <property type="molecule type" value="Genomic_DNA"/>
</dbReference>
<reference evidence="1 2" key="1">
    <citation type="submission" date="2018-03" db="EMBL/GenBank/DDBJ databases">
        <title>Whole genome sequencing of Histamine producing bacteria.</title>
        <authorList>
            <person name="Butler K."/>
        </authorList>
    </citation>
    <scope>NUCLEOTIDE SEQUENCE [LARGE SCALE GENOMIC DNA]</scope>
    <source>
        <strain evidence="1 2">Res.4.1</strain>
    </source>
</reference>
<protein>
    <submittedName>
        <fullName evidence="1">Uncharacterized protein</fullName>
    </submittedName>
</protein>
<name>A0A2T3KT02_PHOLD</name>
<sequence length="107" mass="12711">MQISPLTVHCASLCLDVVNRESFEKLTIVDIEGWQDELYAYIENRVEIVNCSDEKQRLFINSVRDEVLMILMLSKENLFAREPYWILEKMQRKIALSYNIYINNSDF</sequence>
<gene>
    <name evidence="1" type="ORF">C0W93_14500</name>
</gene>